<feature type="region of interest" description="Disordered" evidence="1">
    <location>
        <begin position="128"/>
        <end position="194"/>
    </location>
</feature>
<dbReference type="AlphaFoldDB" id="A0A914QHD6"/>
<evidence type="ECO:0000256" key="1">
    <source>
        <dbReference type="SAM" id="MobiDB-lite"/>
    </source>
</evidence>
<organism evidence="3 4">
    <name type="scientific">Panagrolaimus davidi</name>
    <dbReference type="NCBI Taxonomy" id="227884"/>
    <lineage>
        <taxon>Eukaryota</taxon>
        <taxon>Metazoa</taxon>
        <taxon>Ecdysozoa</taxon>
        <taxon>Nematoda</taxon>
        <taxon>Chromadorea</taxon>
        <taxon>Rhabditida</taxon>
        <taxon>Tylenchina</taxon>
        <taxon>Panagrolaimomorpha</taxon>
        <taxon>Panagrolaimoidea</taxon>
        <taxon>Panagrolaimidae</taxon>
        <taxon>Panagrolaimus</taxon>
    </lineage>
</organism>
<name>A0A914QHD6_9BILA</name>
<reference evidence="4" key="1">
    <citation type="submission" date="2022-11" db="UniProtKB">
        <authorList>
            <consortium name="WormBaseParasite"/>
        </authorList>
    </citation>
    <scope>IDENTIFICATION</scope>
</reference>
<dbReference type="WBParaSite" id="PDA_v2.g28944.t1">
    <property type="protein sequence ID" value="PDA_v2.g28944.t1"/>
    <property type="gene ID" value="PDA_v2.g28944"/>
</dbReference>
<keyword evidence="3" id="KW-1185">Reference proteome</keyword>
<proteinExistence type="predicted"/>
<feature type="compositionally biased region" description="Basic and acidic residues" evidence="1">
    <location>
        <begin position="131"/>
        <end position="165"/>
    </location>
</feature>
<dbReference type="Proteomes" id="UP000887578">
    <property type="component" value="Unplaced"/>
</dbReference>
<evidence type="ECO:0000313" key="4">
    <source>
        <dbReference type="WBParaSite" id="PDA_v2.g28944.t1"/>
    </source>
</evidence>
<accession>A0A914QHD6</accession>
<feature type="signal peptide" evidence="2">
    <location>
        <begin position="1"/>
        <end position="22"/>
    </location>
</feature>
<evidence type="ECO:0000313" key="3">
    <source>
        <dbReference type="Proteomes" id="UP000887578"/>
    </source>
</evidence>
<protein>
    <submittedName>
        <fullName evidence="4">Uncharacterized protein</fullName>
    </submittedName>
</protein>
<keyword evidence="2" id="KW-0732">Signal</keyword>
<sequence length="194" mass="20893">MRRPFIFLIVFIVAVIAADSSSQESAEKKEEEGSSFTTKVPIESVAVAKKKVGEDKAKVATATKLKEKNVEGSPSEANLPTISIPETTTAKSIKLAKVPTEEIAVAHKKVGEETKVATATKSSIVAIEENEEKKDRARRDANSSESSEDLKETAVDILKNGDKKQAHGPSESDMAAGDPVKLEAKPMTRARRFA</sequence>
<evidence type="ECO:0000256" key="2">
    <source>
        <dbReference type="SAM" id="SignalP"/>
    </source>
</evidence>
<feature type="chain" id="PRO_5038127036" evidence="2">
    <location>
        <begin position="23"/>
        <end position="194"/>
    </location>
</feature>